<evidence type="ECO:0000256" key="2">
    <source>
        <dbReference type="PROSITE-ProRule" id="PRU00459"/>
    </source>
</evidence>
<dbReference type="GO" id="GO:0045892">
    <property type="term" value="P:negative regulation of DNA-templated transcription"/>
    <property type="evidence" value="ECO:0007669"/>
    <property type="project" value="TreeGrafter"/>
</dbReference>
<dbReference type="Pfam" id="PF08398">
    <property type="entry name" value="Phospholip_A2_4"/>
    <property type="match status" value="1"/>
</dbReference>
<dbReference type="CTD" id="20239632"/>
<dbReference type="Gene3D" id="2.30.30.140">
    <property type="match status" value="3"/>
</dbReference>
<dbReference type="SUPFAM" id="SSF63748">
    <property type="entry name" value="Tudor/PWWP/MBT"/>
    <property type="match status" value="3"/>
</dbReference>
<feature type="repeat" description="MBT" evidence="2">
    <location>
        <begin position="85"/>
        <end position="190"/>
    </location>
</feature>
<dbReference type="STRING" id="225164.V3ZH05"/>
<dbReference type="CDD" id="cd20096">
    <property type="entry name" value="MBT_SFMBT_rpt4"/>
    <property type="match status" value="1"/>
</dbReference>
<name>V3ZH05_LOTGI</name>
<dbReference type="AlphaFoldDB" id="V3ZH05"/>
<protein>
    <recommendedName>
        <fullName evidence="4">Phospholipase A2-like domain-containing protein</fullName>
    </recommendedName>
</protein>
<feature type="repeat" description="MBT" evidence="2">
    <location>
        <begin position="1"/>
        <end position="70"/>
    </location>
</feature>
<feature type="domain" description="Phospholipase A2-like" evidence="4">
    <location>
        <begin position="362"/>
        <end position="413"/>
    </location>
</feature>
<dbReference type="PROSITE" id="PS51079">
    <property type="entry name" value="MBT"/>
    <property type="match status" value="3"/>
</dbReference>
<accession>V3ZH05</accession>
<dbReference type="GO" id="GO:0003682">
    <property type="term" value="F:chromatin binding"/>
    <property type="evidence" value="ECO:0007669"/>
    <property type="project" value="TreeGrafter"/>
</dbReference>
<dbReference type="Proteomes" id="UP000030746">
    <property type="component" value="Unassembled WGS sequence"/>
</dbReference>
<dbReference type="OMA" id="SHVETEC"/>
<sequence>MKQGMTLEIQDLAQPNLLWLVKIIENVGGRLYLRYVGVESGTMDFWLFYLDVRLHPIGWCKERNYTYKPPKFLVNSEYRTDNLDISLTEALEEAEKQILPLDIFKDQKEIVPHKFQKGMKLEALHPVTRNQIFPATVVEILDEYYFIVELDDVSMDTENKKIVQFAAYSNISTIFPMHWCQWKGIKISFPRGYDKQEFNWSEYLNDNEAVSAPEFCFTLINEQDEEDHEFEKGMKLEAVSRENANQICAATITKIVGHLMWVHLDNSMKMVASHVEDVYSHNLYPVGWCESNGYQLKPPRKTGLNRASSKRVAIVQPERPLQGKEDDCGMYAKIKQGETENIQKSLGSLPGFPWAKYLGEKHLRGHNYTGPGTSVDLRLDENDKPKPVEEPVNRVDAATLKHDILYRNKDAKQTNK</sequence>
<keyword evidence="1" id="KW-0677">Repeat</keyword>
<proteinExistence type="predicted"/>
<dbReference type="SMART" id="SM00561">
    <property type="entry name" value="MBT"/>
    <property type="match status" value="3"/>
</dbReference>
<dbReference type="HOGENOM" id="CLU_661038_0_0_1"/>
<dbReference type="GO" id="GO:0042393">
    <property type="term" value="F:histone binding"/>
    <property type="evidence" value="ECO:0007669"/>
    <property type="project" value="TreeGrafter"/>
</dbReference>
<feature type="compositionally biased region" description="Basic and acidic residues" evidence="3">
    <location>
        <begin position="377"/>
        <end position="390"/>
    </location>
</feature>
<dbReference type="InterPro" id="IPR050548">
    <property type="entry name" value="PcG_chromatin_remod_factors"/>
</dbReference>
<dbReference type="GO" id="GO:0005198">
    <property type="term" value="F:structural molecule activity"/>
    <property type="evidence" value="ECO:0007669"/>
    <property type="project" value="InterPro"/>
</dbReference>
<dbReference type="CDD" id="cd20095">
    <property type="entry name" value="MBT_SFMBT_rpt3"/>
    <property type="match status" value="1"/>
</dbReference>
<reference evidence="5 6" key="1">
    <citation type="journal article" date="2013" name="Nature">
        <title>Insights into bilaterian evolution from three spiralian genomes.</title>
        <authorList>
            <person name="Simakov O."/>
            <person name="Marletaz F."/>
            <person name="Cho S.J."/>
            <person name="Edsinger-Gonzales E."/>
            <person name="Havlak P."/>
            <person name="Hellsten U."/>
            <person name="Kuo D.H."/>
            <person name="Larsson T."/>
            <person name="Lv J."/>
            <person name="Arendt D."/>
            <person name="Savage R."/>
            <person name="Osoegawa K."/>
            <person name="de Jong P."/>
            <person name="Grimwood J."/>
            <person name="Chapman J.A."/>
            <person name="Shapiro H."/>
            <person name="Aerts A."/>
            <person name="Otillar R.P."/>
            <person name="Terry A.Y."/>
            <person name="Boore J.L."/>
            <person name="Grigoriev I.V."/>
            <person name="Lindberg D.R."/>
            <person name="Seaver E.C."/>
            <person name="Weisblat D.A."/>
            <person name="Putnam N.H."/>
            <person name="Rokhsar D.S."/>
        </authorList>
    </citation>
    <scope>NUCLEOTIDE SEQUENCE [LARGE SCALE GENOMIC DNA]</scope>
</reference>
<dbReference type="InterPro" id="IPR004092">
    <property type="entry name" value="Mbt"/>
</dbReference>
<dbReference type="CDD" id="cd20094">
    <property type="entry name" value="MBT_SFMBT_rpt2"/>
    <property type="match status" value="1"/>
</dbReference>
<evidence type="ECO:0000313" key="5">
    <source>
        <dbReference type="EMBL" id="ESO90513.1"/>
    </source>
</evidence>
<dbReference type="InterPro" id="IPR013607">
    <property type="entry name" value="Phospholipase_A2-like"/>
</dbReference>
<dbReference type="OrthoDB" id="5800688at2759"/>
<dbReference type="PANTHER" id="PTHR12247:SF129">
    <property type="entry name" value="SOP-2-RELATED PROTEIN 3"/>
    <property type="match status" value="1"/>
</dbReference>
<evidence type="ECO:0000256" key="1">
    <source>
        <dbReference type="ARBA" id="ARBA00022737"/>
    </source>
</evidence>
<dbReference type="PANTHER" id="PTHR12247">
    <property type="entry name" value="POLYCOMB GROUP PROTEIN"/>
    <property type="match status" value="1"/>
</dbReference>
<feature type="repeat" description="MBT" evidence="2">
    <location>
        <begin position="198"/>
        <end position="299"/>
    </location>
</feature>
<dbReference type="Pfam" id="PF02820">
    <property type="entry name" value="MBT"/>
    <property type="match status" value="3"/>
</dbReference>
<evidence type="ECO:0000256" key="3">
    <source>
        <dbReference type="SAM" id="MobiDB-lite"/>
    </source>
</evidence>
<evidence type="ECO:0000259" key="4">
    <source>
        <dbReference type="Pfam" id="PF08398"/>
    </source>
</evidence>
<keyword evidence="6" id="KW-1185">Reference proteome</keyword>
<gene>
    <name evidence="5" type="ORF">LOTGIDRAFT_164102</name>
</gene>
<organism evidence="5 6">
    <name type="scientific">Lottia gigantea</name>
    <name type="common">Giant owl limpet</name>
    <dbReference type="NCBI Taxonomy" id="225164"/>
    <lineage>
        <taxon>Eukaryota</taxon>
        <taxon>Metazoa</taxon>
        <taxon>Spiralia</taxon>
        <taxon>Lophotrochozoa</taxon>
        <taxon>Mollusca</taxon>
        <taxon>Gastropoda</taxon>
        <taxon>Patellogastropoda</taxon>
        <taxon>Lottioidea</taxon>
        <taxon>Lottiidae</taxon>
        <taxon>Lottia</taxon>
    </lineage>
</organism>
<dbReference type="GeneID" id="20239632"/>
<dbReference type="KEGG" id="lgi:LOTGIDRAFT_164102"/>
<feature type="region of interest" description="Disordered" evidence="3">
    <location>
        <begin position="366"/>
        <end position="390"/>
    </location>
</feature>
<dbReference type="GO" id="GO:0005634">
    <property type="term" value="C:nucleus"/>
    <property type="evidence" value="ECO:0007669"/>
    <property type="project" value="InterPro"/>
</dbReference>
<dbReference type="RefSeq" id="XP_009058834.1">
    <property type="nucleotide sequence ID" value="XM_009060586.1"/>
</dbReference>
<evidence type="ECO:0000313" key="6">
    <source>
        <dbReference type="Proteomes" id="UP000030746"/>
    </source>
</evidence>
<dbReference type="EMBL" id="KB202408">
    <property type="protein sequence ID" value="ESO90513.1"/>
    <property type="molecule type" value="Genomic_DNA"/>
</dbReference>